<keyword evidence="1" id="KW-1133">Transmembrane helix</keyword>
<keyword evidence="1" id="KW-0812">Transmembrane</keyword>
<dbReference type="EMBL" id="DVOB01000144">
    <property type="protein sequence ID" value="HIU96366.1"/>
    <property type="molecule type" value="Genomic_DNA"/>
</dbReference>
<comment type="caution">
    <text evidence="2">The sequence shown here is derived from an EMBL/GenBank/DDBJ whole genome shotgun (WGS) entry which is preliminary data.</text>
</comment>
<dbReference type="AlphaFoldDB" id="A0A9D1N7J4"/>
<protein>
    <recommendedName>
        <fullName evidence="4">Rod shape-determining protein RodA</fullName>
    </recommendedName>
</protein>
<feature type="non-terminal residue" evidence="2">
    <location>
        <position position="89"/>
    </location>
</feature>
<reference evidence="2" key="2">
    <citation type="journal article" date="2021" name="PeerJ">
        <title>Extensive microbial diversity within the chicken gut microbiome revealed by metagenomics and culture.</title>
        <authorList>
            <person name="Gilroy R."/>
            <person name="Ravi A."/>
            <person name="Getino M."/>
            <person name="Pursley I."/>
            <person name="Horton D.L."/>
            <person name="Alikhan N.F."/>
            <person name="Baker D."/>
            <person name="Gharbi K."/>
            <person name="Hall N."/>
            <person name="Watson M."/>
            <person name="Adriaenssens E.M."/>
            <person name="Foster-Nyarko E."/>
            <person name="Jarju S."/>
            <person name="Secka A."/>
            <person name="Antonio M."/>
            <person name="Oren A."/>
            <person name="Chaudhuri R.R."/>
            <person name="La Ragione R."/>
            <person name="Hildebrand F."/>
            <person name="Pallen M.J."/>
        </authorList>
    </citation>
    <scope>NUCLEOTIDE SEQUENCE</scope>
    <source>
        <strain evidence="2">ChiSjej4B22-8349</strain>
    </source>
</reference>
<evidence type="ECO:0000313" key="3">
    <source>
        <dbReference type="Proteomes" id="UP000824130"/>
    </source>
</evidence>
<reference evidence="2" key="1">
    <citation type="submission" date="2020-10" db="EMBL/GenBank/DDBJ databases">
        <authorList>
            <person name="Gilroy R."/>
        </authorList>
    </citation>
    <scope>NUCLEOTIDE SEQUENCE</scope>
    <source>
        <strain evidence="2">ChiSjej4B22-8349</strain>
    </source>
</reference>
<accession>A0A9D1N7J4</accession>
<feature type="transmembrane region" description="Helical" evidence="1">
    <location>
        <begin position="46"/>
        <end position="68"/>
    </location>
</feature>
<evidence type="ECO:0008006" key="4">
    <source>
        <dbReference type="Google" id="ProtNLM"/>
    </source>
</evidence>
<evidence type="ECO:0000256" key="1">
    <source>
        <dbReference type="SAM" id="Phobius"/>
    </source>
</evidence>
<organism evidence="2 3">
    <name type="scientific">Candidatus Allocopromorpha excrementipullorum</name>
    <dbReference type="NCBI Taxonomy" id="2840743"/>
    <lineage>
        <taxon>Bacteria</taxon>
        <taxon>Bacillati</taxon>
        <taxon>Bacillota</taxon>
        <taxon>Clostridia</taxon>
        <taxon>Eubacteriales</taxon>
        <taxon>Eubacteriaceae</taxon>
        <taxon>Eubacteriaceae incertae sedis</taxon>
        <taxon>Candidatus Allocopromorpha</taxon>
    </lineage>
</organism>
<name>A0A9D1N7J4_9FIRM</name>
<gene>
    <name evidence="2" type="ORF">IAD25_06665</name>
</gene>
<evidence type="ECO:0000313" key="2">
    <source>
        <dbReference type="EMBL" id="HIU96366.1"/>
    </source>
</evidence>
<feature type="transmembrane region" description="Helical" evidence="1">
    <location>
        <begin position="12"/>
        <end position="34"/>
    </location>
</feature>
<keyword evidence="1" id="KW-0472">Membrane</keyword>
<sequence length="89" mass="9949">MNNKFILRLRQCDHYIIAASLLLFLTGMAGLISVSRDDQTFLSREVLIQSVALILGLIAASAILTLGYRYFLDLEKIIYIAGIIFLLSV</sequence>
<proteinExistence type="predicted"/>
<dbReference type="Proteomes" id="UP000824130">
    <property type="component" value="Unassembled WGS sequence"/>
</dbReference>